<sequence length="60" mass="6647">MKNTTKRKTLTLMSIGMLVISTSQIFSQFMELTDLMKGSLMGLGIGLLLTSMVFGNFKKI</sequence>
<evidence type="ECO:0000313" key="2">
    <source>
        <dbReference type="EMBL" id="TDY61111.1"/>
    </source>
</evidence>
<comment type="caution">
    <text evidence="2">The sequence shown here is derived from an EMBL/GenBank/DDBJ whole genome shotgun (WGS) entry which is preliminary data.</text>
</comment>
<feature type="transmembrane region" description="Helical" evidence="1">
    <location>
        <begin position="9"/>
        <end position="26"/>
    </location>
</feature>
<protein>
    <submittedName>
        <fullName evidence="2">Uncharacterized protein</fullName>
    </submittedName>
</protein>
<name>A0A4V3HGE7_9FLAO</name>
<gene>
    <name evidence="2" type="ORF">DFQ06_3127</name>
</gene>
<keyword evidence="3" id="KW-1185">Reference proteome</keyword>
<dbReference type="Proteomes" id="UP000294824">
    <property type="component" value="Unassembled WGS sequence"/>
</dbReference>
<organism evidence="2 3">
    <name type="scientific">Algibacter lectus</name>
    <dbReference type="NCBI Taxonomy" id="221126"/>
    <lineage>
        <taxon>Bacteria</taxon>
        <taxon>Pseudomonadati</taxon>
        <taxon>Bacteroidota</taxon>
        <taxon>Flavobacteriia</taxon>
        <taxon>Flavobacteriales</taxon>
        <taxon>Flavobacteriaceae</taxon>
        <taxon>Algibacter</taxon>
    </lineage>
</organism>
<reference evidence="2 3" key="1">
    <citation type="submission" date="2019-03" db="EMBL/GenBank/DDBJ databases">
        <title>Genomic Encyclopedia of Type Strains, Phase III (KMG-III): the genomes of soil and plant-associated and newly described type strains.</title>
        <authorList>
            <person name="Whitman W."/>
        </authorList>
    </citation>
    <scope>NUCLEOTIDE SEQUENCE [LARGE SCALE GENOMIC DNA]</scope>
    <source>
        <strain evidence="2 3">CECT 8301</strain>
    </source>
</reference>
<evidence type="ECO:0000313" key="3">
    <source>
        <dbReference type="Proteomes" id="UP000294824"/>
    </source>
</evidence>
<feature type="transmembrane region" description="Helical" evidence="1">
    <location>
        <begin position="38"/>
        <end position="57"/>
    </location>
</feature>
<keyword evidence="1" id="KW-0812">Transmembrane</keyword>
<proteinExistence type="predicted"/>
<dbReference type="AlphaFoldDB" id="A0A4V3HGE7"/>
<keyword evidence="1" id="KW-0472">Membrane</keyword>
<keyword evidence="1" id="KW-1133">Transmembrane helix</keyword>
<dbReference type="RefSeq" id="WP_304406283.1">
    <property type="nucleotide sequence ID" value="NZ_CP151840.1"/>
</dbReference>
<dbReference type="EMBL" id="SORL01000010">
    <property type="protein sequence ID" value="TDY61111.1"/>
    <property type="molecule type" value="Genomic_DNA"/>
</dbReference>
<accession>A0A4V3HGE7</accession>
<evidence type="ECO:0000256" key="1">
    <source>
        <dbReference type="SAM" id="Phobius"/>
    </source>
</evidence>